<feature type="region of interest" description="Disordered" evidence="1">
    <location>
        <begin position="22"/>
        <end position="60"/>
    </location>
</feature>
<comment type="caution">
    <text evidence="2">The sequence shown here is derived from an EMBL/GenBank/DDBJ whole genome shotgun (WGS) entry which is preliminary data.</text>
</comment>
<dbReference type="AlphaFoldDB" id="A0AA39L0D2"/>
<name>A0AA39L0D2_MICHY</name>
<gene>
    <name evidence="2" type="ORF">PV327_002931</name>
</gene>
<dbReference type="Gene3D" id="3.40.1620.60">
    <property type="match status" value="1"/>
</dbReference>
<reference evidence="2" key="2">
    <citation type="submission" date="2023-03" db="EMBL/GenBank/DDBJ databases">
        <authorList>
            <person name="Inwood S.N."/>
            <person name="Skelly J.G."/>
            <person name="Guhlin J."/>
            <person name="Harrop T.W.R."/>
            <person name="Goldson S.G."/>
            <person name="Dearden P.K."/>
        </authorList>
    </citation>
    <scope>NUCLEOTIDE SEQUENCE</scope>
    <source>
        <strain evidence="2">Lincoln</strain>
        <tissue evidence="2">Whole body</tissue>
    </source>
</reference>
<dbReference type="EMBL" id="JAQQBR010000002">
    <property type="protein sequence ID" value="KAK0180563.1"/>
    <property type="molecule type" value="Genomic_DNA"/>
</dbReference>
<organism evidence="2 3">
    <name type="scientific">Microctonus hyperodae</name>
    <name type="common">Parasitoid wasp</name>
    <dbReference type="NCBI Taxonomy" id="165561"/>
    <lineage>
        <taxon>Eukaryota</taxon>
        <taxon>Metazoa</taxon>
        <taxon>Ecdysozoa</taxon>
        <taxon>Arthropoda</taxon>
        <taxon>Hexapoda</taxon>
        <taxon>Insecta</taxon>
        <taxon>Pterygota</taxon>
        <taxon>Neoptera</taxon>
        <taxon>Endopterygota</taxon>
        <taxon>Hymenoptera</taxon>
        <taxon>Apocrita</taxon>
        <taxon>Ichneumonoidea</taxon>
        <taxon>Braconidae</taxon>
        <taxon>Euphorinae</taxon>
        <taxon>Microctonus</taxon>
    </lineage>
</organism>
<evidence type="ECO:0000313" key="2">
    <source>
        <dbReference type="EMBL" id="KAK0180563.1"/>
    </source>
</evidence>
<reference evidence="2" key="1">
    <citation type="journal article" date="2023" name="bioRxiv">
        <title>Scaffold-level genome assemblies of two parasitoid biocontrol wasps reveal the parthenogenesis mechanism and an associated novel virus.</title>
        <authorList>
            <person name="Inwood S."/>
            <person name="Skelly J."/>
            <person name="Guhlin J."/>
            <person name="Harrop T."/>
            <person name="Goldson S."/>
            <person name="Dearden P."/>
        </authorList>
    </citation>
    <scope>NUCLEOTIDE SEQUENCE</scope>
    <source>
        <strain evidence="2">Lincoln</strain>
        <tissue evidence="2">Whole body</tissue>
    </source>
</reference>
<protein>
    <submittedName>
        <fullName evidence="2">Uncharacterized protein</fullName>
    </submittedName>
</protein>
<accession>A0AA39L0D2</accession>
<keyword evidence="3" id="KW-1185">Reference proteome</keyword>
<evidence type="ECO:0000256" key="1">
    <source>
        <dbReference type="SAM" id="MobiDB-lite"/>
    </source>
</evidence>
<evidence type="ECO:0000313" key="3">
    <source>
        <dbReference type="Proteomes" id="UP001168972"/>
    </source>
</evidence>
<sequence>MRERNSSSCGFRRGNLLDSTRELNLHGTKLKQEGDEERKKEYKDKRKGKEKRTKEAKDDNNVSEVACNRNMYCRIKDPRKVATVPMPIDGTPCGLNKVCWNSKCLSY</sequence>
<dbReference type="Proteomes" id="UP001168972">
    <property type="component" value="Unassembled WGS sequence"/>
</dbReference>
<proteinExistence type="predicted"/>
<feature type="compositionally biased region" description="Basic and acidic residues" evidence="1">
    <location>
        <begin position="22"/>
        <end position="44"/>
    </location>
</feature>